<feature type="signal peptide" evidence="1">
    <location>
        <begin position="1"/>
        <end position="24"/>
    </location>
</feature>
<gene>
    <name evidence="2" type="primary">LOC100180718</name>
</gene>
<keyword evidence="1" id="KW-0732">Signal</keyword>
<dbReference type="Proteomes" id="UP000008144">
    <property type="component" value="Chromosome 11"/>
</dbReference>
<reference evidence="2" key="3">
    <citation type="submission" date="2025-08" db="UniProtKB">
        <authorList>
            <consortium name="Ensembl"/>
        </authorList>
    </citation>
    <scope>IDENTIFICATION</scope>
</reference>
<keyword evidence="3" id="KW-1185">Reference proteome</keyword>
<dbReference type="Ensembl" id="ENSCINT00000036571.1">
    <property type="protein sequence ID" value="ENSCINP00000030844.1"/>
    <property type="gene ID" value="ENSCING00000024122.1"/>
</dbReference>
<dbReference type="GeneID" id="100180718"/>
<dbReference type="HOGENOM" id="CLU_643967_0_0_1"/>
<reference evidence="2" key="2">
    <citation type="journal article" date="2008" name="Genome Biol.">
        <title>Improved genome assembly and evidence-based global gene model set for the chordate Ciona intestinalis: new insight into intron and operon populations.</title>
        <authorList>
            <person name="Satou Y."/>
            <person name="Mineta K."/>
            <person name="Ogasawara M."/>
            <person name="Sasakura Y."/>
            <person name="Shoguchi E."/>
            <person name="Ueno K."/>
            <person name="Yamada L."/>
            <person name="Matsumoto J."/>
            <person name="Wasserscheid J."/>
            <person name="Dewar K."/>
            <person name="Wiley G.B."/>
            <person name="Macmil S.L."/>
            <person name="Roe B.A."/>
            <person name="Zeller R.W."/>
            <person name="Hastings K.E."/>
            <person name="Lemaire P."/>
            <person name="Lindquist E."/>
            <person name="Endo T."/>
            <person name="Hotta K."/>
            <person name="Inaba K."/>
        </authorList>
    </citation>
    <scope>NUCLEOTIDE SEQUENCE [LARGE SCALE GENOMIC DNA]</scope>
    <source>
        <strain evidence="2">wild type</strain>
    </source>
</reference>
<dbReference type="KEGG" id="cin:100180718"/>
<reference evidence="3" key="1">
    <citation type="journal article" date="2002" name="Science">
        <title>The draft genome of Ciona intestinalis: insights into chordate and vertebrate origins.</title>
        <authorList>
            <person name="Dehal P."/>
            <person name="Satou Y."/>
            <person name="Campbell R.K."/>
            <person name="Chapman J."/>
            <person name="Degnan B."/>
            <person name="De Tomaso A."/>
            <person name="Davidson B."/>
            <person name="Di Gregorio A."/>
            <person name="Gelpke M."/>
            <person name="Goodstein D.M."/>
            <person name="Harafuji N."/>
            <person name="Hastings K.E."/>
            <person name="Ho I."/>
            <person name="Hotta K."/>
            <person name="Huang W."/>
            <person name="Kawashima T."/>
            <person name="Lemaire P."/>
            <person name="Martinez D."/>
            <person name="Meinertzhagen I.A."/>
            <person name="Necula S."/>
            <person name="Nonaka M."/>
            <person name="Putnam N."/>
            <person name="Rash S."/>
            <person name="Saiga H."/>
            <person name="Satake M."/>
            <person name="Terry A."/>
            <person name="Yamada L."/>
            <person name="Wang H.G."/>
            <person name="Awazu S."/>
            <person name="Azumi K."/>
            <person name="Boore J."/>
            <person name="Branno M."/>
            <person name="Chin-Bow S."/>
            <person name="DeSantis R."/>
            <person name="Doyle S."/>
            <person name="Francino P."/>
            <person name="Keys D.N."/>
            <person name="Haga S."/>
            <person name="Hayashi H."/>
            <person name="Hino K."/>
            <person name="Imai K.S."/>
            <person name="Inaba K."/>
            <person name="Kano S."/>
            <person name="Kobayashi K."/>
            <person name="Kobayashi M."/>
            <person name="Lee B.I."/>
            <person name="Makabe K.W."/>
            <person name="Manohar C."/>
            <person name="Matassi G."/>
            <person name="Medina M."/>
            <person name="Mochizuki Y."/>
            <person name="Mount S."/>
            <person name="Morishita T."/>
            <person name="Miura S."/>
            <person name="Nakayama A."/>
            <person name="Nishizaka S."/>
            <person name="Nomoto H."/>
            <person name="Ohta F."/>
            <person name="Oishi K."/>
            <person name="Rigoutsos I."/>
            <person name="Sano M."/>
            <person name="Sasaki A."/>
            <person name="Sasakura Y."/>
            <person name="Shoguchi E."/>
            <person name="Shin-i T."/>
            <person name="Spagnuolo A."/>
            <person name="Stainier D."/>
            <person name="Suzuki M.M."/>
            <person name="Tassy O."/>
            <person name="Takatori N."/>
            <person name="Tokuoka M."/>
            <person name="Yagi K."/>
            <person name="Yoshizaki F."/>
            <person name="Wada S."/>
            <person name="Zhang C."/>
            <person name="Hyatt P.D."/>
            <person name="Larimer F."/>
            <person name="Detter C."/>
            <person name="Doggett N."/>
            <person name="Glavina T."/>
            <person name="Hawkins T."/>
            <person name="Richardson P."/>
            <person name="Lucas S."/>
            <person name="Kohara Y."/>
            <person name="Levine M."/>
            <person name="Satoh N."/>
            <person name="Rokhsar D.S."/>
        </authorList>
    </citation>
    <scope>NUCLEOTIDE SEQUENCE [LARGE SCALE GENOMIC DNA]</scope>
</reference>
<feature type="chain" id="PRO_5014093527" evidence="1">
    <location>
        <begin position="25"/>
        <end position="426"/>
    </location>
</feature>
<proteinExistence type="predicted"/>
<dbReference type="EMBL" id="EAAA01000727">
    <property type="status" value="NOT_ANNOTATED_CDS"/>
    <property type="molecule type" value="Genomic_DNA"/>
</dbReference>
<accession>A0A1W2VZV8</accession>
<accession>H2XMG1</accession>
<dbReference type="RefSeq" id="XP_002119262.1">
    <property type="nucleotide sequence ID" value="XM_002119226.5"/>
</dbReference>
<evidence type="ECO:0000313" key="3">
    <source>
        <dbReference type="Proteomes" id="UP000008144"/>
    </source>
</evidence>
<organism evidence="2 3">
    <name type="scientific">Ciona intestinalis</name>
    <name type="common">Transparent sea squirt</name>
    <name type="synonym">Ascidia intestinalis</name>
    <dbReference type="NCBI Taxonomy" id="7719"/>
    <lineage>
        <taxon>Eukaryota</taxon>
        <taxon>Metazoa</taxon>
        <taxon>Chordata</taxon>
        <taxon>Tunicata</taxon>
        <taxon>Ascidiacea</taxon>
        <taxon>Phlebobranchia</taxon>
        <taxon>Cionidae</taxon>
        <taxon>Ciona</taxon>
    </lineage>
</organism>
<dbReference type="InParanoid" id="H2XMG1"/>
<dbReference type="GeneTree" id="ENSGT00660000097365"/>
<sequence length="426" mass="48558">MSAIVKLAFISALVVLQLNTQVKASTVCNSVTCTDRRASIHYRGYNTLYSSIRAIRSLTGRTTITIYLKNIQNFHPGITYFQIQTIGKYNNYYSIITSQDRVITLEDTEQVSFHVMLWDNIQYDIEYYMDCEVAKGKSVTVQVPKPVEARSTQYQSAWDQYWGVQPQVVTPPRCWIILPTMRNETVQLSTWDQMFQSYYNFPTYYNTRVGQTAAMEVHKTFVTLNNINLRADTAINVTSVFTDNTVMGATTDTPMALVWVNRHNRPAGLDDGTVVSSMILVDLLCDNNTGCDQAQFTMTTTAMGEADVNCVRREQYCNYNIGNMTTTCENQVILPPELALATATVDQLSSTTCPAYQEVLNQLSTTVNSLPEPELDTEGRNWYAGCQSYQYYCNRRNCYGLRRRCRKFCYVVTKILSICNRHSFFA</sequence>
<name>H2XMG1_CIOIN</name>
<evidence type="ECO:0000313" key="2">
    <source>
        <dbReference type="Ensembl" id="ENSCINP00000030844.1"/>
    </source>
</evidence>
<dbReference type="AlphaFoldDB" id="H2XMG1"/>
<evidence type="ECO:0000256" key="1">
    <source>
        <dbReference type="SAM" id="SignalP"/>
    </source>
</evidence>
<protein>
    <submittedName>
        <fullName evidence="2">Uncharacterized LOC100180718</fullName>
    </submittedName>
</protein>
<reference evidence="2" key="4">
    <citation type="submission" date="2025-09" db="UniProtKB">
        <authorList>
            <consortium name="Ensembl"/>
        </authorList>
    </citation>
    <scope>IDENTIFICATION</scope>
</reference>